<name>A0A8C3NWS3_9PASS</name>
<evidence type="ECO:0000256" key="1">
    <source>
        <dbReference type="ARBA" id="ARBA00034118"/>
    </source>
</evidence>
<dbReference type="Proteomes" id="UP000694396">
    <property type="component" value="Unplaced"/>
</dbReference>
<proteinExistence type="inferred from homology"/>
<accession>A0A8C3NWS3</accession>
<comment type="similarity">
    <text evidence="1">Belongs to the learning-associated protein family.</text>
</comment>
<feature type="compositionally biased region" description="Basic residues" evidence="4">
    <location>
        <begin position="215"/>
        <end position="232"/>
    </location>
</feature>
<dbReference type="GO" id="GO:0097484">
    <property type="term" value="P:dendrite extension"/>
    <property type="evidence" value="ECO:0007669"/>
    <property type="project" value="TreeGrafter"/>
</dbReference>
<evidence type="ECO:0000313" key="5">
    <source>
        <dbReference type="Ensembl" id="ENSCRFP00000003662.1"/>
    </source>
</evidence>
<feature type="region of interest" description="Disordered" evidence="4">
    <location>
        <begin position="93"/>
        <end position="121"/>
    </location>
</feature>
<evidence type="ECO:0000313" key="6">
    <source>
        <dbReference type="Proteomes" id="UP000694396"/>
    </source>
</evidence>
<evidence type="ECO:0000256" key="2">
    <source>
        <dbReference type="ARBA" id="ARBA00034141"/>
    </source>
</evidence>
<protein>
    <recommendedName>
        <fullName evidence="2">Protein LLP homolog</fullName>
    </recommendedName>
    <alternativeName>
        <fullName evidence="3">Protein LAPS18-like</fullName>
    </alternativeName>
</protein>
<dbReference type="InterPro" id="IPR018784">
    <property type="entry name" value="LLPH-like"/>
</dbReference>
<dbReference type="Pfam" id="PF10169">
    <property type="entry name" value="LLPH"/>
    <property type="match status" value="1"/>
</dbReference>
<evidence type="ECO:0000256" key="4">
    <source>
        <dbReference type="SAM" id="MobiDB-lite"/>
    </source>
</evidence>
<dbReference type="GO" id="GO:0003723">
    <property type="term" value="F:RNA binding"/>
    <property type="evidence" value="ECO:0007669"/>
    <property type="project" value="TreeGrafter"/>
</dbReference>
<reference evidence="5" key="1">
    <citation type="submission" date="2025-08" db="UniProtKB">
        <authorList>
            <consortium name="Ensembl"/>
        </authorList>
    </citation>
    <scope>IDENTIFICATION</scope>
</reference>
<organism evidence="5 6">
    <name type="scientific">Cyanoderma ruficeps</name>
    <name type="common">rufous-capped babbler</name>
    <dbReference type="NCBI Taxonomy" id="181631"/>
    <lineage>
        <taxon>Eukaryota</taxon>
        <taxon>Metazoa</taxon>
        <taxon>Chordata</taxon>
        <taxon>Craniata</taxon>
        <taxon>Vertebrata</taxon>
        <taxon>Euteleostomi</taxon>
        <taxon>Archelosauria</taxon>
        <taxon>Archosauria</taxon>
        <taxon>Dinosauria</taxon>
        <taxon>Saurischia</taxon>
        <taxon>Theropoda</taxon>
        <taxon>Coelurosauria</taxon>
        <taxon>Aves</taxon>
        <taxon>Neognathae</taxon>
        <taxon>Neoaves</taxon>
        <taxon>Telluraves</taxon>
        <taxon>Australaves</taxon>
        <taxon>Passeriformes</taxon>
        <taxon>Sylvioidea</taxon>
        <taxon>Timaliidae</taxon>
        <taxon>Cyanoderma</taxon>
    </lineage>
</organism>
<feature type="region of interest" description="Disordered" evidence="4">
    <location>
        <begin position="215"/>
        <end position="238"/>
    </location>
</feature>
<reference evidence="5" key="2">
    <citation type="submission" date="2025-09" db="UniProtKB">
        <authorList>
            <consortium name="Ensembl"/>
        </authorList>
    </citation>
    <scope>IDENTIFICATION</scope>
</reference>
<dbReference type="Ensembl" id="ENSCRFT00000003809.1">
    <property type="protein sequence ID" value="ENSCRFP00000003662.1"/>
    <property type="gene ID" value="ENSCRFG00000003002.1"/>
</dbReference>
<dbReference type="GO" id="GO:0005730">
    <property type="term" value="C:nucleolus"/>
    <property type="evidence" value="ECO:0007669"/>
    <property type="project" value="TreeGrafter"/>
</dbReference>
<evidence type="ECO:0000256" key="3">
    <source>
        <dbReference type="ARBA" id="ARBA00034144"/>
    </source>
</evidence>
<dbReference type="PANTHER" id="PTHR34253">
    <property type="entry name" value="PROTEIN LLP HOMOLOG"/>
    <property type="match status" value="1"/>
</dbReference>
<sequence>DFIQNSGAGAKNKPLLFTSCWNTCFAFHASPWPRSGVWAQSRTGAKQEGGCALARRVTVGPICPGGRPGASVCACAGGQRGLARVCAAASCAGGKRGARSPSPAPPRVRETPPPSTLPLLSPQDMAKSLRSKWRRKMRAEKRKKNAPKELDRLKKILGTKADVIMEEVKEVATVLPPEKVLEQRDDCKMEVDNKRNKKTLLDQHGQYPIWMNSRQRKKLKAQRVKGKKKSKLAKGLVW</sequence>
<feature type="compositionally biased region" description="Pro residues" evidence="4">
    <location>
        <begin position="102"/>
        <end position="116"/>
    </location>
</feature>
<dbReference type="PANTHER" id="PTHR34253:SF1">
    <property type="entry name" value="PROTEIN LLP HOMOLOG"/>
    <property type="match status" value="1"/>
</dbReference>
<dbReference type="AlphaFoldDB" id="A0A8C3NWS3"/>
<dbReference type="GO" id="GO:0001099">
    <property type="term" value="F:basal RNA polymerase II transcription machinery binding"/>
    <property type="evidence" value="ECO:0007669"/>
    <property type="project" value="TreeGrafter"/>
</dbReference>
<keyword evidence="6" id="KW-1185">Reference proteome</keyword>